<accession>A0ABD2IU22</accession>
<name>A0ABD2IU22_HETSC</name>
<dbReference type="EMBL" id="JBICCN010000254">
    <property type="protein sequence ID" value="KAL3082821.1"/>
    <property type="molecule type" value="Genomic_DNA"/>
</dbReference>
<dbReference type="Proteomes" id="UP001620645">
    <property type="component" value="Unassembled WGS sequence"/>
</dbReference>
<feature type="compositionally biased region" description="Polar residues" evidence="1">
    <location>
        <begin position="30"/>
        <end position="44"/>
    </location>
</feature>
<sequence>MAAQSISPFLIVPFYPPNYIRQIKMANDQPTINENGKSNEQNEMNEGETMGEQNGAAPADFLGLNALRNAISAIGEAMAELAETSAQHLRQYVGGDGTGQWHEEGGERVEENVALTAASEVGMATNYEQSDRGQWVKGEEEAVEKYTVTPLSVNASIGND</sequence>
<comment type="caution">
    <text evidence="2">The sequence shown here is derived from an EMBL/GenBank/DDBJ whole genome shotgun (WGS) entry which is preliminary data.</text>
</comment>
<evidence type="ECO:0000313" key="3">
    <source>
        <dbReference type="Proteomes" id="UP001620645"/>
    </source>
</evidence>
<keyword evidence="3" id="KW-1185">Reference proteome</keyword>
<gene>
    <name evidence="2" type="ORF">niasHS_010623</name>
</gene>
<organism evidence="2 3">
    <name type="scientific">Heterodera schachtii</name>
    <name type="common">Sugarbeet cyst nematode worm</name>
    <name type="synonym">Tylenchus schachtii</name>
    <dbReference type="NCBI Taxonomy" id="97005"/>
    <lineage>
        <taxon>Eukaryota</taxon>
        <taxon>Metazoa</taxon>
        <taxon>Ecdysozoa</taxon>
        <taxon>Nematoda</taxon>
        <taxon>Chromadorea</taxon>
        <taxon>Rhabditida</taxon>
        <taxon>Tylenchina</taxon>
        <taxon>Tylenchomorpha</taxon>
        <taxon>Tylenchoidea</taxon>
        <taxon>Heteroderidae</taxon>
        <taxon>Heteroderinae</taxon>
        <taxon>Heterodera</taxon>
    </lineage>
</organism>
<dbReference type="AlphaFoldDB" id="A0ABD2IU22"/>
<reference evidence="2 3" key="1">
    <citation type="submission" date="2024-10" db="EMBL/GenBank/DDBJ databases">
        <authorList>
            <person name="Kim D."/>
        </authorList>
    </citation>
    <scope>NUCLEOTIDE SEQUENCE [LARGE SCALE GENOMIC DNA]</scope>
    <source>
        <strain evidence="2">Taebaek</strain>
    </source>
</reference>
<protein>
    <submittedName>
        <fullName evidence="2">Uncharacterized protein</fullName>
    </submittedName>
</protein>
<proteinExistence type="predicted"/>
<feature type="region of interest" description="Disordered" evidence="1">
    <location>
        <begin position="30"/>
        <end position="55"/>
    </location>
</feature>
<evidence type="ECO:0000256" key="1">
    <source>
        <dbReference type="SAM" id="MobiDB-lite"/>
    </source>
</evidence>
<evidence type="ECO:0000313" key="2">
    <source>
        <dbReference type="EMBL" id="KAL3082821.1"/>
    </source>
</evidence>